<comment type="caution">
    <text evidence="2">The sequence shown here is derived from an EMBL/GenBank/DDBJ whole genome shotgun (WGS) entry which is preliminary data.</text>
</comment>
<dbReference type="InterPro" id="IPR040102">
    <property type="entry name" value="WDR41"/>
</dbReference>
<dbReference type="Gene3D" id="2.130.10.10">
    <property type="entry name" value="YVTN repeat-like/Quinoprotein amine dehydrogenase"/>
    <property type="match status" value="1"/>
</dbReference>
<protein>
    <submittedName>
        <fullName evidence="2">Uncharacterized protein</fullName>
    </submittedName>
</protein>
<evidence type="ECO:0000313" key="2">
    <source>
        <dbReference type="EMBL" id="POI31587.1"/>
    </source>
</evidence>
<dbReference type="GO" id="GO:0010506">
    <property type="term" value="P:regulation of autophagy"/>
    <property type="evidence" value="ECO:0007669"/>
    <property type="project" value="InterPro"/>
</dbReference>
<dbReference type="PROSITE" id="PS50082">
    <property type="entry name" value="WD_REPEATS_2"/>
    <property type="match status" value="1"/>
</dbReference>
<dbReference type="GO" id="GO:0005765">
    <property type="term" value="C:lysosomal membrane"/>
    <property type="evidence" value="ECO:0007669"/>
    <property type="project" value="TreeGrafter"/>
</dbReference>
<proteinExistence type="predicted"/>
<gene>
    <name evidence="2" type="ORF">CIB84_004662</name>
</gene>
<organism evidence="2 3">
    <name type="scientific">Bambusicola thoracicus</name>
    <name type="common">Chinese bamboo-partridge</name>
    <name type="synonym">Perdix thoracica</name>
    <dbReference type="NCBI Taxonomy" id="9083"/>
    <lineage>
        <taxon>Eukaryota</taxon>
        <taxon>Metazoa</taxon>
        <taxon>Chordata</taxon>
        <taxon>Craniata</taxon>
        <taxon>Vertebrata</taxon>
        <taxon>Euteleostomi</taxon>
        <taxon>Archelosauria</taxon>
        <taxon>Archosauria</taxon>
        <taxon>Dinosauria</taxon>
        <taxon>Saurischia</taxon>
        <taxon>Theropoda</taxon>
        <taxon>Coelurosauria</taxon>
        <taxon>Aves</taxon>
        <taxon>Neognathae</taxon>
        <taxon>Galloanserae</taxon>
        <taxon>Galliformes</taxon>
        <taxon>Phasianidae</taxon>
        <taxon>Perdicinae</taxon>
        <taxon>Bambusicola</taxon>
    </lineage>
</organism>
<sequence>MRFASAGDDGIIFLWNAQTGEKLFELHGHTHKITAIAPFFSSDASEENSHLILTASADRAVINSGISALVELPKNCVAAAVGKELNLIVDICICPSGLELVFIPVQYLGTLYAKSVSLFILEVIFRLIASSDKSEGWNILEVKRLVDHQDNILSLVSVNDLTFATGSHVGELIVWDALDWTKQASECNFWDSSVQPDTRTEIKLSQSPNETSVQHLASDDEVKILKLSKLI</sequence>
<dbReference type="PANTHER" id="PTHR22805:SF2">
    <property type="entry name" value="WD REPEAT-CONTAINING PROTEIN 41"/>
    <property type="match status" value="1"/>
</dbReference>
<reference evidence="2 3" key="1">
    <citation type="submission" date="2018-01" db="EMBL/GenBank/DDBJ databases">
        <title>Comparison of the Chinese Bamboo Partridge and Red Junglefowl genome sequences highlights the importance of demography in genome evolution.</title>
        <authorList>
            <person name="Tiley G.P."/>
            <person name="Kimball R.T."/>
            <person name="Braun E.L."/>
            <person name="Burleigh J.G."/>
        </authorList>
    </citation>
    <scope>NUCLEOTIDE SEQUENCE [LARGE SCALE GENOMIC DNA]</scope>
    <source>
        <strain evidence="2">RTK389</strain>
        <tissue evidence="2">Blood</tissue>
    </source>
</reference>
<feature type="repeat" description="WD" evidence="1">
    <location>
        <begin position="1"/>
        <end position="25"/>
    </location>
</feature>
<dbReference type="Proteomes" id="UP000237246">
    <property type="component" value="Unassembled WGS sequence"/>
</dbReference>
<dbReference type="OrthoDB" id="273067at2759"/>
<dbReference type="Pfam" id="PF25178">
    <property type="entry name" value="Beta-prop_WDR41"/>
    <property type="match status" value="2"/>
</dbReference>
<dbReference type="AlphaFoldDB" id="A0A2P4T5H6"/>
<dbReference type="SUPFAM" id="SSF50978">
    <property type="entry name" value="WD40 repeat-like"/>
    <property type="match status" value="1"/>
</dbReference>
<evidence type="ECO:0000256" key="1">
    <source>
        <dbReference type="PROSITE-ProRule" id="PRU00221"/>
    </source>
</evidence>
<dbReference type="SMART" id="SM00320">
    <property type="entry name" value="WD40"/>
    <property type="match status" value="2"/>
</dbReference>
<dbReference type="InterPro" id="IPR015943">
    <property type="entry name" value="WD40/YVTN_repeat-like_dom_sf"/>
</dbReference>
<dbReference type="InterPro" id="IPR001680">
    <property type="entry name" value="WD40_rpt"/>
</dbReference>
<dbReference type="PANTHER" id="PTHR22805">
    <property type="entry name" value="WDR41-RELATED"/>
    <property type="match status" value="1"/>
</dbReference>
<name>A0A2P4T5H6_BAMTH</name>
<keyword evidence="3" id="KW-1185">Reference proteome</keyword>
<dbReference type="EMBL" id="PPHD01008192">
    <property type="protein sequence ID" value="POI31587.1"/>
    <property type="molecule type" value="Genomic_DNA"/>
</dbReference>
<keyword evidence="1" id="KW-0853">WD repeat</keyword>
<evidence type="ECO:0000313" key="3">
    <source>
        <dbReference type="Proteomes" id="UP000237246"/>
    </source>
</evidence>
<accession>A0A2P4T5H6</accession>
<dbReference type="InterPro" id="IPR036322">
    <property type="entry name" value="WD40_repeat_dom_sf"/>
</dbReference>